<evidence type="ECO:0000256" key="3">
    <source>
        <dbReference type="RuleBase" id="RU369080"/>
    </source>
</evidence>
<name>A0AAN7FVU9_QUERU</name>
<evidence type="ECO:0000313" key="6">
    <source>
        <dbReference type="Proteomes" id="UP001324115"/>
    </source>
</evidence>
<keyword evidence="3" id="KW-0472">Membrane</keyword>
<dbReference type="Proteomes" id="UP001324115">
    <property type="component" value="Unassembled WGS sequence"/>
</dbReference>
<organism evidence="5 6">
    <name type="scientific">Quercus rubra</name>
    <name type="common">Northern red oak</name>
    <name type="synonym">Quercus borealis</name>
    <dbReference type="NCBI Taxonomy" id="3512"/>
    <lineage>
        <taxon>Eukaryota</taxon>
        <taxon>Viridiplantae</taxon>
        <taxon>Streptophyta</taxon>
        <taxon>Embryophyta</taxon>
        <taxon>Tracheophyta</taxon>
        <taxon>Spermatophyta</taxon>
        <taxon>Magnoliopsida</taxon>
        <taxon>eudicotyledons</taxon>
        <taxon>Gunneridae</taxon>
        <taxon>Pentapetalae</taxon>
        <taxon>rosids</taxon>
        <taxon>fabids</taxon>
        <taxon>Fagales</taxon>
        <taxon>Fagaceae</taxon>
        <taxon>Quercus</taxon>
    </lineage>
</organism>
<dbReference type="PROSITE" id="PS50222">
    <property type="entry name" value="EF_HAND_2"/>
    <property type="match status" value="2"/>
</dbReference>
<accession>A0AAN7FVU9</accession>
<proteinExistence type="inferred from homology"/>
<dbReference type="SMART" id="SM00054">
    <property type="entry name" value="EFh"/>
    <property type="match status" value="2"/>
</dbReference>
<dbReference type="InterPro" id="IPR045198">
    <property type="entry name" value="CNBL1-10"/>
</dbReference>
<gene>
    <name evidence="5" type="ORF">RGQ29_010727</name>
</gene>
<dbReference type="InterPro" id="IPR002048">
    <property type="entry name" value="EF_hand_dom"/>
</dbReference>
<sequence length="201" mass="23053">MGCMCIKQRVKHEDPAVLASQTCFNVTEVKNLYELFTKLSSSIVNDGLISKEELQLGLFRSVKKQSLFADRIFQLFDSKHDGVIEFGEFVLSLSVFHPEAPQADKVACFIERDEVKEMLLAFTKESDLILSEDIIEAIIDKTFEEADSKKDGKIDMEEWKEFVSRNPSLLKNMTIPYLKDITTAFPSFMMRSDFEDDINNL</sequence>
<feature type="domain" description="EF-hand" evidence="4">
    <location>
        <begin position="64"/>
        <end position="99"/>
    </location>
</feature>
<evidence type="ECO:0000259" key="4">
    <source>
        <dbReference type="PROSITE" id="PS50222"/>
    </source>
</evidence>
<dbReference type="SUPFAM" id="SSF47473">
    <property type="entry name" value="EF-hand"/>
    <property type="match status" value="1"/>
</dbReference>
<dbReference type="PANTHER" id="PTHR23056">
    <property type="entry name" value="CALCINEURIN B"/>
    <property type="match status" value="1"/>
</dbReference>
<dbReference type="GO" id="GO:0016020">
    <property type="term" value="C:membrane"/>
    <property type="evidence" value="ECO:0007669"/>
    <property type="project" value="UniProtKB-SubCell"/>
</dbReference>
<dbReference type="GO" id="GO:0005509">
    <property type="term" value="F:calcium ion binding"/>
    <property type="evidence" value="ECO:0007669"/>
    <property type="project" value="UniProtKB-UniRule"/>
</dbReference>
<keyword evidence="6" id="KW-1185">Reference proteome</keyword>
<feature type="domain" description="EF-hand" evidence="4">
    <location>
        <begin position="134"/>
        <end position="169"/>
    </location>
</feature>
<keyword evidence="1 3" id="KW-0677">Repeat</keyword>
<keyword evidence="3" id="KW-0106">Calcium</keyword>
<dbReference type="Gene3D" id="1.10.238.10">
    <property type="entry name" value="EF-hand"/>
    <property type="match status" value="1"/>
</dbReference>
<dbReference type="InterPro" id="IPR011992">
    <property type="entry name" value="EF-hand-dom_pair"/>
</dbReference>
<dbReference type="AlphaFoldDB" id="A0AAN7FVU9"/>
<evidence type="ECO:0000256" key="1">
    <source>
        <dbReference type="ARBA" id="ARBA00022737"/>
    </source>
</evidence>
<comment type="function">
    <text evidence="3">Acts as a calcium sensor. CBL proteins interact with CIPK serine-threonine protein kinases. Binding of a CBL protein to the regulatory NAF domain of a CIPK protein lead to the activation of the kinase in a calcium-dependent manner.</text>
</comment>
<comment type="caution">
    <text evidence="5">The sequence shown here is derived from an EMBL/GenBank/DDBJ whole genome shotgun (WGS) entry which is preliminary data.</text>
</comment>
<dbReference type="GO" id="GO:0019722">
    <property type="term" value="P:calcium-mediated signaling"/>
    <property type="evidence" value="ECO:0007669"/>
    <property type="project" value="UniProtKB-UniRule"/>
</dbReference>
<comment type="subunit">
    <text evidence="3">Homodimer. Interacts with CIPK.</text>
</comment>
<comment type="subcellular location">
    <subcellularLocation>
        <location evidence="3">Membrane</location>
    </subcellularLocation>
</comment>
<dbReference type="Pfam" id="PF13202">
    <property type="entry name" value="EF-hand_5"/>
    <property type="match status" value="2"/>
</dbReference>
<dbReference type="PANTHER" id="PTHR23056:SF108">
    <property type="entry name" value="CALCINEURIN B-LIKE PROTEIN 5"/>
    <property type="match status" value="1"/>
</dbReference>
<reference evidence="5 6" key="1">
    <citation type="journal article" date="2023" name="G3 (Bethesda)">
        <title>A haplotype-resolved chromosome-scale genome for Quercus rubra L. provides insights into the genetics of adaptive traits for red oak species.</title>
        <authorList>
            <person name="Kapoor B."/>
            <person name="Jenkins J."/>
            <person name="Schmutz J."/>
            <person name="Zhebentyayeva T."/>
            <person name="Kuelheim C."/>
            <person name="Coggeshall M."/>
            <person name="Heim C."/>
            <person name="Lasky J.R."/>
            <person name="Leites L."/>
            <person name="Islam-Faridi N."/>
            <person name="Romero-Severson J."/>
            <person name="DeLeo V.L."/>
            <person name="Lucas S.M."/>
            <person name="Lazic D."/>
            <person name="Gailing O."/>
            <person name="Carlson J."/>
            <person name="Staton M."/>
        </authorList>
    </citation>
    <scope>NUCLEOTIDE SEQUENCE [LARGE SCALE GENOMIC DNA]</scope>
    <source>
        <strain evidence="5">Pseudo-F2</strain>
    </source>
</reference>
<evidence type="ECO:0000256" key="2">
    <source>
        <dbReference type="ARBA" id="ARBA00023774"/>
    </source>
</evidence>
<keyword evidence="3" id="KW-0479">Metal-binding</keyword>
<dbReference type="EMBL" id="JAXUIC010000002">
    <property type="protein sequence ID" value="KAK4601278.1"/>
    <property type="molecule type" value="Genomic_DNA"/>
</dbReference>
<comment type="similarity">
    <text evidence="2 3">Belongs to the calcineurin regulatory subunit family.</text>
</comment>
<protein>
    <recommendedName>
        <fullName evidence="3">Calcineurin B-like protein</fullName>
    </recommendedName>
</protein>
<evidence type="ECO:0000313" key="5">
    <source>
        <dbReference type="EMBL" id="KAK4601278.1"/>
    </source>
</evidence>
<dbReference type="GO" id="GO:0019900">
    <property type="term" value="F:kinase binding"/>
    <property type="evidence" value="ECO:0007669"/>
    <property type="project" value="UniProtKB-UniRule"/>
</dbReference>
<dbReference type="FunFam" id="1.10.238.10:FF:000073">
    <property type="entry name" value="calcineurin B-like protein 3"/>
    <property type="match status" value="1"/>
</dbReference>